<sequence length="56" mass="6460">MVRDKSHDKNNINHPKKLKQYSPEFRCEVLKLAEHISIAAISCTLTVLQLRQLTAK</sequence>
<protein>
    <submittedName>
        <fullName evidence="1">Mobile element protein</fullName>
    </submittedName>
</protein>
<keyword evidence="1" id="KW-0614">Plasmid</keyword>
<geneLocation type="plasmid" evidence="1">
    <name>pESBL3171-IncF</name>
</geneLocation>
<dbReference type="EMBL" id="MW390526">
    <property type="protein sequence ID" value="QQZ47034.1"/>
    <property type="molecule type" value="Genomic_DNA"/>
</dbReference>
<name>A0A7U1E1D0_ECOLX</name>
<organism evidence="1">
    <name type="scientific">Escherichia coli</name>
    <dbReference type="NCBI Taxonomy" id="562"/>
    <lineage>
        <taxon>Bacteria</taxon>
        <taxon>Pseudomonadati</taxon>
        <taxon>Pseudomonadota</taxon>
        <taxon>Gammaproteobacteria</taxon>
        <taxon>Enterobacterales</taxon>
        <taxon>Enterobacteriaceae</taxon>
        <taxon>Escherichia</taxon>
    </lineage>
</organism>
<accession>A0A7U1E1D0</accession>
<proteinExistence type="predicted"/>
<dbReference type="AlphaFoldDB" id="A0A7U1E1D0"/>
<evidence type="ECO:0000313" key="1">
    <source>
        <dbReference type="EMBL" id="QQZ47034.1"/>
    </source>
</evidence>
<reference evidence="1" key="1">
    <citation type="journal article" date="2021" name="Sci. Rep.">
        <title>Antibiotic resistance plasmid composition and architecture in Escherichia coli isolates from meat.</title>
        <authorList>
            <person name="Darphorn T.S."/>
            <person name="Bel K."/>
            <person name="Koenders-van Sint Anneland B.B."/>
            <person name="Brul S."/>
            <person name="Ter Kuile B.H."/>
        </authorList>
    </citation>
    <scope>NUCLEOTIDE SEQUENCE</scope>
    <source>
        <strain evidence="1">ESBL3171</strain>
    </source>
</reference>